<accession>A0A382J779</accession>
<proteinExistence type="predicted"/>
<dbReference type="InterPro" id="IPR029044">
    <property type="entry name" value="Nucleotide-diphossugar_trans"/>
</dbReference>
<reference evidence="2" key="1">
    <citation type="submission" date="2018-05" db="EMBL/GenBank/DDBJ databases">
        <authorList>
            <person name="Lanie J.A."/>
            <person name="Ng W.-L."/>
            <person name="Kazmierczak K.M."/>
            <person name="Andrzejewski T.M."/>
            <person name="Davidsen T.M."/>
            <person name="Wayne K.J."/>
            <person name="Tettelin H."/>
            <person name="Glass J.I."/>
            <person name="Rusch D."/>
            <person name="Podicherti R."/>
            <person name="Tsui H.-C.T."/>
            <person name="Winkler M.E."/>
        </authorList>
    </citation>
    <scope>NUCLEOTIDE SEQUENCE</scope>
</reference>
<dbReference type="SUPFAM" id="SSF53448">
    <property type="entry name" value="Nucleotide-diphospho-sugar transferases"/>
    <property type="match status" value="1"/>
</dbReference>
<feature type="non-terminal residue" evidence="2">
    <location>
        <position position="203"/>
    </location>
</feature>
<protein>
    <recommendedName>
        <fullName evidence="1">Glycosyltransferase 2-like domain-containing protein</fullName>
    </recommendedName>
</protein>
<dbReference type="EMBL" id="UINC01072087">
    <property type="protein sequence ID" value="SVC07479.1"/>
    <property type="molecule type" value="Genomic_DNA"/>
</dbReference>
<gene>
    <name evidence="2" type="ORF">METZ01_LOCUS260333</name>
</gene>
<sequence length="203" mass="22884">VILVDNNSTDHTVEVAKRYPISTIVKIDKFFPGKALNDGIRASTGNYIVCISAHCIPKDKQWLQNLYNNFDENEKLAGVYGRQLPLSFTSDADKRDLLIAFGQDKKVQVKDYFFHNANSMLPRAIWDKFPFDEEVTNIEDRIWGKLVIEAGYEIIYEPSASVYHYHGLHQHGNTSVRAKGIATILGELDEGGVGDLPESLKPE</sequence>
<dbReference type="CDD" id="cd00761">
    <property type="entry name" value="Glyco_tranf_GTA_type"/>
    <property type="match status" value="1"/>
</dbReference>
<feature type="non-terminal residue" evidence="2">
    <location>
        <position position="1"/>
    </location>
</feature>
<dbReference type="InterPro" id="IPR001173">
    <property type="entry name" value="Glyco_trans_2-like"/>
</dbReference>
<name>A0A382J779_9ZZZZ</name>
<evidence type="ECO:0000313" key="2">
    <source>
        <dbReference type="EMBL" id="SVC07479.1"/>
    </source>
</evidence>
<organism evidence="2">
    <name type="scientific">marine metagenome</name>
    <dbReference type="NCBI Taxonomy" id="408172"/>
    <lineage>
        <taxon>unclassified sequences</taxon>
        <taxon>metagenomes</taxon>
        <taxon>ecological metagenomes</taxon>
    </lineage>
</organism>
<dbReference type="PANTHER" id="PTHR43685">
    <property type="entry name" value="GLYCOSYLTRANSFERASE"/>
    <property type="match status" value="1"/>
</dbReference>
<dbReference type="Gene3D" id="3.90.550.10">
    <property type="entry name" value="Spore Coat Polysaccharide Biosynthesis Protein SpsA, Chain A"/>
    <property type="match status" value="1"/>
</dbReference>
<dbReference type="AlphaFoldDB" id="A0A382J779"/>
<dbReference type="InterPro" id="IPR050834">
    <property type="entry name" value="Glycosyltransf_2"/>
</dbReference>
<feature type="domain" description="Glycosyltransferase 2-like" evidence="1">
    <location>
        <begin position="1"/>
        <end position="125"/>
    </location>
</feature>
<dbReference type="PANTHER" id="PTHR43685:SF2">
    <property type="entry name" value="GLYCOSYLTRANSFERASE 2-LIKE DOMAIN-CONTAINING PROTEIN"/>
    <property type="match status" value="1"/>
</dbReference>
<dbReference type="Pfam" id="PF00535">
    <property type="entry name" value="Glycos_transf_2"/>
    <property type="match status" value="1"/>
</dbReference>
<evidence type="ECO:0000259" key="1">
    <source>
        <dbReference type="Pfam" id="PF00535"/>
    </source>
</evidence>